<sequence>MKKLCIISGAVLLIGCSRPEQMSQAASAEWMDNTLHLSCMKTGEGQEITILPPYTISSESFQRTDVRGTESWTPETGEEWKVIVLEGEEAVSDWSVYSEVDTENASSNPVYHVPGNEVLTKK</sequence>
<dbReference type="Proteomes" id="UP000243650">
    <property type="component" value="Unassembled WGS sequence"/>
</dbReference>
<dbReference type="PROSITE" id="PS51257">
    <property type="entry name" value="PROKAR_LIPOPROTEIN"/>
    <property type="match status" value="1"/>
</dbReference>
<reference evidence="1 2" key="1">
    <citation type="submission" date="2018-03" db="EMBL/GenBank/DDBJ databases">
        <title>Bacillus urumqiensis sp. nov., a moderately haloalkaliphilic bacterium isolated from a salt lake.</title>
        <authorList>
            <person name="Zhao B."/>
            <person name="Liao Z."/>
        </authorList>
    </citation>
    <scope>NUCLEOTIDE SEQUENCE [LARGE SCALE GENOMIC DNA]</scope>
    <source>
        <strain evidence="1 2">BZ-SZ-XJ18</strain>
    </source>
</reference>
<accession>A0A2P6MFJ3</accession>
<dbReference type="OrthoDB" id="1936326at2"/>
<comment type="caution">
    <text evidence="1">The sequence shown here is derived from an EMBL/GenBank/DDBJ whole genome shotgun (WGS) entry which is preliminary data.</text>
</comment>
<keyword evidence="2" id="KW-1185">Reference proteome</keyword>
<dbReference type="RefSeq" id="WP_105959611.1">
    <property type="nucleotide sequence ID" value="NZ_PVNS01000010.1"/>
</dbReference>
<gene>
    <name evidence="1" type="ORF">C6I21_11445</name>
</gene>
<name>A0A2P6MFJ3_ALKUR</name>
<proteinExistence type="predicted"/>
<dbReference type="EMBL" id="PVNS01000010">
    <property type="protein sequence ID" value="PRO65054.1"/>
    <property type="molecule type" value="Genomic_DNA"/>
</dbReference>
<evidence type="ECO:0000313" key="1">
    <source>
        <dbReference type="EMBL" id="PRO65054.1"/>
    </source>
</evidence>
<evidence type="ECO:0000313" key="2">
    <source>
        <dbReference type="Proteomes" id="UP000243650"/>
    </source>
</evidence>
<protein>
    <submittedName>
        <fullName evidence="1">Uncharacterized protein</fullName>
    </submittedName>
</protein>
<organism evidence="1 2">
    <name type="scientific">Alkalicoccus urumqiensis</name>
    <name type="common">Bacillus urumqiensis</name>
    <dbReference type="NCBI Taxonomy" id="1548213"/>
    <lineage>
        <taxon>Bacteria</taxon>
        <taxon>Bacillati</taxon>
        <taxon>Bacillota</taxon>
        <taxon>Bacilli</taxon>
        <taxon>Bacillales</taxon>
        <taxon>Bacillaceae</taxon>
        <taxon>Alkalicoccus</taxon>
    </lineage>
</organism>
<dbReference type="AlphaFoldDB" id="A0A2P6MFJ3"/>